<sequence>MDIDGDLLSRRLCRQFPKRSLPAEGLTFCKALIFLCWY</sequence>
<accession>A0A8S5T2I2</accession>
<reference evidence="1" key="1">
    <citation type="journal article" date="2021" name="Proc. Natl. Acad. Sci. U.S.A.">
        <title>A Catalog of Tens of Thousands of Viruses from Human Metagenomes Reveals Hidden Associations with Chronic Diseases.</title>
        <authorList>
            <person name="Tisza M.J."/>
            <person name="Buck C.B."/>
        </authorList>
    </citation>
    <scope>NUCLEOTIDE SEQUENCE</scope>
    <source>
        <strain evidence="1">Ctuch15</strain>
    </source>
</reference>
<organism evidence="1">
    <name type="scientific">Podoviridae sp. ctuch15</name>
    <dbReference type="NCBI Taxonomy" id="2827752"/>
    <lineage>
        <taxon>Viruses</taxon>
        <taxon>Duplodnaviria</taxon>
        <taxon>Heunggongvirae</taxon>
        <taxon>Uroviricota</taxon>
        <taxon>Caudoviricetes</taxon>
    </lineage>
</organism>
<dbReference type="EMBL" id="BK032731">
    <property type="protein sequence ID" value="DAF57320.1"/>
    <property type="molecule type" value="Genomic_DNA"/>
</dbReference>
<evidence type="ECO:0000313" key="1">
    <source>
        <dbReference type="EMBL" id="DAF57320.1"/>
    </source>
</evidence>
<protein>
    <submittedName>
        <fullName evidence="1">Uncharacterized protein</fullName>
    </submittedName>
</protein>
<proteinExistence type="predicted"/>
<name>A0A8S5T2I2_9CAUD</name>